<dbReference type="AlphaFoldDB" id="A0A9D4BBZ2"/>
<organism evidence="2 3">
    <name type="scientific">Dreissena polymorpha</name>
    <name type="common">Zebra mussel</name>
    <name type="synonym">Mytilus polymorpha</name>
    <dbReference type="NCBI Taxonomy" id="45954"/>
    <lineage>
        <taxon>Eukaryota</taxon>
        <taxon>Metazoa</taxon>
        <taxon>Spiralia</taxon>
        <taxon>Lophotrochozoa</taxon>
        <taxon>Mollusca</taxon>
        <taxon>Bivalvia</taxon>
        <taxon>Autobranchia</taxon>
        <taxon>Heteroconchia</taxon>
        <taxon>Euheterodonta</taxon>
        <taxon>Imparidentia</taxon>
        <taxon>Neoheterodontei</taxon>
        <taxon>Myida</taxon>
        <taxon>Dreissenoidea</taxon>
        <taxon>Dreissenidae</taxon>
        <taxon>Dreissena</taxon>
    </lineage>
</organism>
<evidence type="ECO:0000313" key="3">
    <source>
        <dbReference type="Proteomes" id="UP000828390"/>
    </source>
</evidence>
<keyword evidence="3" id="KW-1185">Reference proteome</keyword>
<protein>
    <submittedName>
        <fullName evidence="2">Uncharacterized protein</fullName>
    </submittedName>
</protein>
<dbReference type="Gene3D" id="3.80.10.10">
    <property type="entry name" value="Ribonuclease Inhibitor"/>
    <property type="match status" value="1"/>
</dbReference>
<feature type="region of interest" description="Disordered" evidence="1">
    <location>
        <begin position="150"/>
        <end position="171"/>
    </location>
</feature>
<dbReference type="SUPFAM" id="SSF52075">
    <property type="entry name" value="Outer arm dynein light chain 1"/>
    <property type="match status" value="1"/>
</dbReference>
<reference evidence="2" key="1">
    <citation type="journal article" date="2019" name="bioRxiv">
        <title>The Genome of the Zebra Mussel, Dreissena polymorpha: A Resource for Invasive Species Research.</title>
        <authorList>
            <person name="McCartney M.A."/>
            <person name="Auch B."/>
            <person name="Kono T."/>
            <person name="Mallez S."/>
            <person name="Zhang Y."/>
            <person name="Obille A."/>
            <person name="Becker A."/>
            <person name="Abrahante J.E."/>
            <person name="Garbe J."/>
            <person name="Badalamenti J.P."/>
            <person name="Herman A."/>
            <person name="Mangelson H."/>
            <person name="Liachko I."/>
            <person name="Sullivan S."/>
            <person name="Sone E.D."/>
            <person name="Koren S."/>
            <person name="Silverstein K.A.T."/>
            <person name="Beckman K.B."/>
            <person name="Gohl D.M."/>
        </authorList>
    </citation>
    <scope>NUCLEOTIDE SEQUENCE</scope>
    <source>
        <strain evidence="2">Duluth1</strain>
        <tissue evidence="2">Whole animal</tissue>
    </source>
</reference>
<proteinExistence type="predicted"/>
<evidence type="ECO:0000256" key="1">
    <source>
        <dbReference type="SAM" id="MobiDB-lite"/>
    </source>
</evidence>
<reference evidence="2" key="2">
    <citation type="submission" date="2020-11" db="EMBL/GenBank/DDBJ databases">
        <authorList>
            <person name="McCartney M.A."/>
            <person name="Auch B."/>
            <person name="Kono T."/>
            <person name="Mallez S."/>
            <person name="Becker A."/>
            <person name="Gohl D.M."/>
            <person name="Silverstein K.A.T."/>
            <person name="Koren S."/>
            <person name="Bechman K.B."/>
            <person name="Herman A."/>
            <person name="Abrahante J.E."/>
            <person name="Garbe J."/>
        </authorList>
    </citation>
    <scope>NUCLEOTIDE SEQUENCE</scope>
    <source>
        <strain evidence="2">Duluth1</strain>
        <tissue evidence="2">Whole animal</tissue>
    </source>
</reference>
<comment type="caution">
    <text evidence="2">The sequence shown here is derived from an EMBL/GenBank/DDBJ whole genome shotgun (WGS) entry which is preliminary data.</text>
</comment>
<name>A0A9D4BBZ2_DREPO</name>
<dbReference type="Proteomes" id="UP000828390">
    <property type="component" value="Unassembled WGS sequence"/>
</dbReference>
<accession>A0A9D4BBZ2</accession>
<sequence>MYYNIKSDDNFVLFTLTILKVLEIRENHLKTLPKLFSRLIELEKLDIGHNEFTKLSVTEHSHAHDMFKVAALKVAAGTVETIKRTARKRKRQDTPSEPKIVRSVTKYIRYSSRTFARFVRREPKRTVLLGSSLAIMIVNDNVTLATVHLGLEPGTPRSKGEYSPATHLSTS</sequence>
<dbReference type="EMBL" id="JAIWYP010000016">
    <property type="protein sequence ID" value="KAH3696906.1"/>
    <property type="molecule type" value="Genomic_DNA"/>
</dbReference>
<gene>
    <name evidence="2" type="ORF">DPMN_084389</name>
</gene>
<evidence type="ECO:0000313" key="2">
    <source>
        <dbReference type="EMBL" id="KAH3696906.1"/>
    </source>
</evidence>
<dbReference type="InterPro" id="IPR032675">
    <property type="entry name" value="LRR_dom_sf"/>
</dbReference>